<organism evidence="1 2">
    <name type="scientific">Methyloceanibacter caenitepidi</name>
    <dbReference type="NCBI Taxonomy" id="1384459"/>
    <lineage>
        <taxon>Bacteria</taxon>
        <taxon>Pseudomonadati</taxon>
        <taxon>Pseudomonadota</taxon>
        <taxon>Alphaproteobacteria</taxon>
        <taxon>Hyphomicrobiales</taxon>
        <taxon>Hyphomicrobiaceae</taxon>
        <taxon>Methyloceanibacter</taxon>
    </lineage>
</organism>
<evidence type="ECO:0000313" key="1">
    <source>
        <dbReference type="EMBL" id="BAQ15568.1"/>
    </source>
</evidence>
<gene>
    <name evidence="1" type="ORF">GL4_0097</name>
</gene>
<accession>A0A0A8JXQ6</accession>
<protein>
    <submittedName>
        <fullName evidence="1">Uncharacterized protein</fullName>
    </submittedName>
</protein>
<dbReference type="HOGENOM" id="CLU_3100665_0_0_5"/>
<dbReference type="KEGG" id="mcg:GL4_0097"/>
<proteinExistence type="predicted"/>
<dbReference type="OrthoDB" id="8451258at2"/>
<keyword evidence="2" id="KW-1185">Reference proteome</keyword>
<dbReference type="RefSeq" id="WP_156137327.1">
    <property type="nucleotide sequence ID" value="NZ_AP014648.1"/>
</dbReference>
<evidence type="ECO:0000313" key="2">
    <source>
        <dbReference type="Proteomes" id="UP000031643"/>
    </source>
</evidence>
<reference evidence="1 2" key="1">
    <citation type="submission" date="2014-09" db="EMBL/GenBank/DDBJ databases">
        <title>Genome sequencing of Methyloceanibacter caenitepidi Gela4.</title>
        <authorList>
            <person name="Takeuchi M."/>
            <person name="Susumu S."/>
            <person name="Kamagata Y."/>
            <person name="Oshima K."/>
            <person name="Hattori M."/>
            <person name="Iwasaki W."/>
        </authorList>
    </citation>
    <scope>NUCLEOTIDE SEQUENCE [LARGE SCALE GENOMIC DNA]</scope>
    <source>
        <strain evidence="1 2">Gela4</strain>
    </source>
</reference>
<name>A0A0A8JXQ6_9HYPH</name>
<dbReference type="Proteomes" id="UP000031643">
    <property type="component" value="Chromosome"/>
</dbReference>
<sequence length="51" mass="5629">MAWEGPYDGMMGGVAYIVGSHVWESLDGGQTWIMSKFVDDEEACYEIAKPA</sequence>
<dbReference type="STRING" id="1384459.GL4_0097"/>
<dbReference type="AlphaFoldDB" id="A0A0A8JXQ6"/>
<dbReference type="EMBL" id="AP014648">
    <property type="protein sequence ID" value="BAQ15568.1"/>
    <property type="molecule type" value="Genomic_DNA"/>
</dbReference>